<comment type="subcellular location">
    <subcellularLocation>
        <location evidence="1">Cytoplasm</location>
        <location evidence="1">Cytoskeleton</location>
        <location evidence="1">Cilium axoneme</location>
    </subcellularLocation>
</comment>
<dbReference type="PANTHER" id="PTHR14885:SF3">
    <property type="entry name" value="CILIA- AND FLAGELLA-ASSOCIATED PROTEIN 44"/>
    <property type="match status" value="1"/>
</dbReference>
<feature type="compositionally biased region" description="Acidic residues" evidence="10">
    <location>
        <begin position="1511"/>
        <end position="1533"/>
    </location>
</feature>
<feature type="compositionally biased region" description="Polar residues" evidence="10">
    <location>
        <begin position="704"/>
        <end position="721"/>
    </location>
</feature>
<feature type="coiled-coil region" evidence="9">
    <location>
        <begin position="1567"/>
        <end position="1622"/>
    </location>
</feature>
<evidence type="ECO:0000256" key="5">
    <source>
        <dbReference type="ARBA" id="ARBA00023054"/>
    </source>
</evidence>
<evidence type="ECO:0000256" key="9">
    <source>
        <dbReference type="SAM" id="Coils"/>
    </source>
</evidence>
<protein>
    <recommendedName>
        <fullName evidence="13">Cilia- and flagella-associated protein 43</fullName>
    </recommendedName>
</protein>
<evidence type="ECO:0000256" key="3">
    <source>
        <dbReference type="ARBA" id="ARBA00022574"/>
    </source>
</evidence>
<dbReference type="GO" id="GO:0005930">
    <property type="term" value="C:axoneme"/>
    <property type="evidence" value="ECO:0007669"/>
    <property type="project" value="UniProtKB-SubCell"/>
</dbReference>
<evidence type="ECO:0000256" key="7">
    <source>
        <dbReference type="ARBA" id="ARBA00023273"/>
    </source>
</evidence>
<dbReference type="PROSITE" id="PS50082">
    <property type="entry name" value="WD_REPEATS_2"/>
    <property type="match status" value="2"/>
</dbReference>
<feature type="region of interest" description="Disordered" evidence="10">
    <location>
        <begin position="1327"/>
        <end position="1347"/>
    </location>
</feature>
<name>A0A507DE27_9FUNG</name>
<dbReference type="InterPro" id="IPR019775">
    <property type="entry name" value="WD40_repeat_CS"/>
</dbReference>
<dbReference type="InterPro" id="IPR015943">
    <property type="entry name" value="WD40/YVTN_repeat-like_dom_sf"/>
</dbReference>
<sequence>MESTTSAHDTYSHTTTTAATATASPSPSPSAHLFDIDLLSVYRPDELLATSLVTSRDMSANALKLHASFGFEAHKKAHIHFLDEATLVSVVGNILMFINLKNMQLQTYFEAFRPGAIGAIALHPTRSLIALAEVNDSQPRIYLLHYPSLDVRKVLKGGALRGYGALCFDSTGDRLASVATDPDYTLSIWDWNREIVVLRSKAFAQDVYNVAFAPSSNQLTTSGSGHIKFWRASSTFTGLKLVGQLGKFGATELSDIAAFSQFPDGKVLSSTEFGNLLLWDGNAIKCEILLRGKKPCHQGQIHVVMIDEGEVITAGDDGFIRVWDFETIDSADVSDDPTPALTPSQPGAMGDIPAGAGAGAGANAGAIASNHAPVTVSSVQSRLYELEPLDEILIGKDVQIKSMVRSLTPNSNDYLVLDASGALFRVDIRKHSVDRLMSFHSGPIHGLDASPLRHTLSSIGVDGTIRVNDPVARTLLGKIKYSAAGSFLAYLPQSLDATGKTLVAGFEDGVLRIVSHGTVALVPGADNIASSAATLGQFNLHYVYKPHTKPISSIAISADGTFLASASMDKTIFFFRLKPDVALDPDTLVFSRQSVTVSLIGFVELDAAPTCISFLATTEGTDESMDDVNAAASDESSYPTLIIVLDDGRLCTVVPPPAPLSENPVTYRLSTSVCAVKPWTMHIPLDDSLDSPTELPPAGGSPSCEGTQDSNAETSENQESRQGQGQPQAPQDAPPQRLSTTRKLRGLALPSPPKFTSAVALEGDLFLVALVNTSNEGEIRCCRLSSPNSSKLLLVHTTPLSTVRLTTSGRYLIASSLLDGTTALRPIQGNDLAPIQGWDSGHETYAQNAEAALADNVANGGMAGDGVGDWWFGHAHGTKGVKCITTTFDDAFLCSGGEEGAVFVWRVLEEDLREPEAYDDGLERAEWEGTFSSTDIEDITDPKAYSIEEAKVKSGKDRESAEADLKMQMTREQIQQLRSEFSKLLTENEKSPAGQQISLDDLIVDPGLSQEMADVAQKKLKEVELEVAWAAEKETTGLRKLNAKFIDPLQTERAEISAFQTRHVIATFRTVKLQSANEDLPSTTGAEGGDRRETALGGALRTATFMAASRDHEATHGPTRKVSTKVAAVSKLEARKAARAERAAMWKELMAAQPDDNLDDRRDVAAIEKAELTMGDFKLKTGADYAVPEHERTNAEKKRRQAKMLRQSIFDIKELFNQQVLALRDQKIGLVAQINRWSQEVVSIDDELERLGQKRGEIPTSLSMEESAFPSRRNNVTPEEIAALRAEEARAAVESRGGDALGGFGGGSKPSQSEALPNSNAAIIQTKSAAETGRPTASGDRFSRGPQLKTIMERREEELKITMLTYRRDRINEAIQDAISKFDGQIQALYKEKLTLEGDMKFAEMRLLLLQREWKLLKELEQFDNEYVAKLTIRQAEKDDIDAKVQECQGKLVAKKQEVEDGIQREREIHDEFAVLLGENHRHEDILSKIFRKKIRRSKKKQQAKVNQDQQLDDSDSDSDDYDYDDALSDENVSESGDQAALFVPDTCPPYCDTALYNKVLELREKRLDQEDAMVEVQKAIESLRKENDSLMKKENNSDQALKLAAKEIEDFQTQKQHKLNELDAIVPLSLHQIIFGDKRTIPSDLSTALVFLKSGLTKLRNRVGEIEQEKAEIRMQHQELKRMHVALVRSKREKEARFQELETRAHDVQILKFGRVVDIEKLEKMAVNKGAEDMKEKLSKEDKKRTLELAALQMEMDRLKTKYTDLTKENTERLEDLMEITKELKQLEDVLNSNQGSMAGTFPGSHNRREAEQEKLKHLVAQQNAQLEQLRSEVDFLLRKQVTLPALSKKGKGTVTTTVAPSPPVAANANHFSVAPPAE</sequence>
<evidence type="ECO:0000313" key="12">
    <source>
        <dbReference type="Proteomes" id="UP000320475"/>
    </source>
</evidence>
<keyword evidence="3 8" id="KW-0853">WD repeat</keyword>
<feature type="repeat" description="WD" evidence="8">
    <location>
        <begin position="311"/>
        <end position="333"/>
    </location>
</feature>
<feature type="region of interest" description="Disordered" evidence="10">
    <location>
        <begin position="687"/>
        <end position="738"/>
    </location>
</feature>
<dbReference type="SUPFAM" id="SSF50978">
    <property type="entry name" value="WD40 repeat-like"/>
    <property type="match status" value="2"/>
</dbReference>
<comment type="caution">
    <text evidence="11">The sequence shown here is derived from an EMBL/GenBank/DDBJ whole genome shotgun (WGS) entry which is preliminary data.</text>
</comment>
<feature type="coiled-coil region" evidence="9">
    <location>
        <begin position="1814"/>
        <end position="1841"/>
    </location>
</feature>
<keyword evidence="5 9" id="KW-0175">Coiled coil</keyword>
<reference evidence="11 12" key="1">
    <citation type="journal article" date="2019" name="Sci. Rep.">
        <title>Comparative genomics of chytrid fungi reveal insights into the obligate biotrophic and pathogenic lifestyle of Synchytrium endobioticum.</title>
        <authorList>
            <person name="van de Vossenberg B.T.L.H."/>
            <person name="Warris S."/>
            <person name="Nguyen H.D.T."/>
            <person name="van Gent-Pelzer M.P.E."/>
            <person name="Joly D.L."/>
            <person name="van de Geest H.C."/>
            <person name="Bonants P.J.M."/>
            <person name="Smith D.S."/>
            <person name="Levesque C.A."/>
            <person name="van der Lee T.A.J."/>
        </authorList>
    </citation>
    <scope>NUCLEOTIDE SEQUENCE [LARGE SCALE GENOMIC DNA]</scope>
    <source>
        <strain evidence="11 12">LEV6574</strain>
    </source>
</reference>
<evidence type="ECO:0000256" key="2">
    <source>
        <dbReference type="ARBA" id="ARBA00022490"/>
    </source>
</evidence>
<dbReference type="Proteomes" id="UP000320475">
    <property type="component" value="Unassembled WGS sequence"/>
</dbReference>
<dbReference type="PANTHER" id="PTHR14885">
    <property type="entry name" value="CILIA- AND FLAGELLA-ASSOCIATED PROTEIN 43-RELATED"/>
    <property type="match status" value="1"/>
</dbReference>
<dbReference type="PROSITE" id="PS00678">
    <property type="entry name" value="WD_REPEATS_1"/>
    <property type="match status" value="1"/>
</dbReference>
<keyword evidence="4" id="KW-0677">Repeat</keyword>
<keyword evidence="6" id="KW-0206">Cytoskeleton</keyword>
<evidence type="ECO:0000256" key="4">
    <source>
        <dbReference type="ARBA" id="ARBA00022737"/>
    </source>
</evidence>
<feature type="compositionally biased region" description="Low complexity" evidence="10">
    <location>
        <begin position="722"/>
        <end position="736"/>
    </location>
</feature>
<evidence type="ECO:0008006" key="13">
    <source>
        <dbReference type="Google" id="ProtNLM"/>
    </source>
</evidence>
<keyword evidence="7" id="KW-0966">Cell projection</keyword>
<dbReference type="InterPro" id="IPR036322">
    <property type="entry name" value="WD40_repeat_dom_sf"/>
</dbReference>
<dbReference type="SMART" id="SM00320">
    <property type="entry name" value="WD40"/>
    <property type="match status" value="7"/>
</dbReference>
<feature type="repeat" description="WD" evidence="8">
    <location>
        <begin position="544"/>
        <end position="578"/>
    </location>
</feature>
<feature type="coiled-coil region" evidence="9">
    <location>
        <begin position="1657"/>
        <end position="1684"/>
    </location>
</feature>
<feature type="region of interest" description="Disordered" evidence="10">
    <location>
        <begin position="1853"/>
        <end position="1880"/>
    </location>
</feature>
<accession>A0A507DE27</accession>
<keyword evidence="2" id="KW-0963">Cytoplasm</keyword>
<dbReference type="OrthoDB" id="10250769at2759"/>
<dbReference type="Gene3D" id="2.130.10.10">
    <property type="entry name" value="YVTN repeat-like/Quinoprotein amine dehydrogenase"/>
    <property type="match status" value="3"/>
</dbReference>
<feature type="region of interest" description="Disordered" evidence="10">
    <location>
        <begin position="1498"/>
        <end position="1538"/>
    </location>
</feature>
<dbReference type="Pfam" id="PF00400">
    <property type="entry name" value="WD40"/>
    <property type="match status" value="3"/>
</dbReference>
<dbReference type="VEuPathDB" id="FungiDB:SeMB42_g01478"/>
<evidence type="ECO:0000256" key="1">
    <source>
        <dbReference type="ARBA" id="ARBA00004430"/>
    </source>
</evidence>
<proteinExistence type="predicted"/>
<evidence type="ECO:0000256" key="6">
    <source>
        <dbReference type="ARBA" id="ARBA00023212"/>
    </source>
</evidence>
<dbReference type="InterPro" id="IPR001680">
    <property type="entry name" value="WD40_rpt"/>
</dbReference>
<feature type="coiled-coil region" evidence="9">
    <location>
        <begin position="960"/>
        <end position="987"/>
    </location>
</feature>
<gene>
    <name evidence="11" type="ORF">SeLEV6574_g01195</name>
</gene>
<dbReference type="EMBL" id="QEAM01000025">
    <property type="protein sequence ID" value="TPX49932.1"/>
    <property type="molecule type" value="Genomic_DNA"/>
</dbReference>
<organism evidence="11 12">
    <name type="scientific">Synchytrium endobioticum</name>
    <dbReference type="NCBI Taxonomy" id="286115"/>
    <lineage>
        <taxon>Eukaryota</taxon>
        <taxon>Fungi</taxon>
        <taxon>Fungi incertae sedis</taxon>
        <taxon>Chytridiomycota</taxon>
        <taxon>Chytridiomycota incertae sedis</taxon>
        <taxon>Chytridiomycetes</taxon>
        <taxon>Synchytriales</taxon>
        <taxon>Synchytriaceae</taxon>
        <taxon>Synchytrium</taxon>
    </lineage>
</organism>
<evidence type="ECO:0000313" key="11">
    <source>
        <dbReference type="EMBL" id="TPX49932.1"/>
    </source>
</evidence>
<evidence type="ECO:0000256" key="10">
    <source>
        <dbReference type="SAM" id="MobiDB-lite"/>
    </source>
</evidence>
<evidence type="ECO:0000256" key="8">
    <source>
        <dbReference type="PROSITE-ProRule" id="PRU00221"/>
    </source>
</evidence>
<feature type="region of interest" description="Disordered" evidence="10">
    <location>
        <begin position="1"/>
        <end position="29"/>
    </location>
</feature>